<keyword evidence="2" id="KW-1185">Reference proteome</keyword>
<gene>
    <name evidence="1" type="primary">RvY_16090-1</name>
    <name evidence="1" type="synonym">RvY_16090.1</name>
    <name evidence="1" type="ORF">RvY_16090</name>
</gene>
<dbReference type="EMBL" id="BDGG01000013">
    <property type="protein sequence ID" value="GAV06051.1"/>
    <property type="molecule type" value="Genomic_DNA"/>
</dbReference>
<dbReference type="AlphaFoldDB" id="A0A1D1VY87"/>
<name>A0A1D1VY87_RAMVA</name>
<organism evidence="1 2">
    <name type="scientific">Ramazzottius varieornatus</name>
    <name type="common">Water bear</name>
    <name type="synonym">Tardigrade</name>
    <dbReference type="NCBI Taxonomy" id="947166"/>
    <lineage>
        <taxon>Eukaryota</taxon>
        <taxon>Metazoa</taxon>
        <taxon>Ecdysozoa</taxon>
        <taxon>Tardigrada</taxon>
        <taxon>Eutardigrada</taxon>
        <taxon>Parachela</taxon>
        <taxon>Hypsibioidea</taxon>
        <taxon>Ramazzottiidae</taxon>
        <taxon>Ramazzottius</taxon>
    </lineage>
</organism>
<comment type="caution">
    <text evidence="1">The sequence shown here is derived from an EMBL/GenBank/DDBJ whole genome shotgun (WGS) entry which is preliminary data.</text>
</comment>
<protein>
    <submittedName>
        <fullName evidence="1">Uncharacterized protein</fullName>
    </submittedName>
</protein>
<sequence>MTEFDIAGQKDQDDIKEFIRLKQRGVTPGSVLASSLQASLFAAAPKKVRREKNEHLNLDAGGLTNEENFQYHLEKNRAAARARTASLAAS</sequence>
<accession>A0A1D1VY87</accession>
<dbReference type="Proteomes" id="UP000186922">
    <property type="component" value="Unassembled WGS sequence"/>
</dbReference>
<evidence type="ECO:0000313" key="2">
    <source>
        <dbReference type="Proteomes" id="UP000186922"/>
    </source>
</evidence>
<evidence type="ECO:0000313" key="1">
    <source>
        <dbReference type="EMBL" id="GAV06051.1"/>
    </source>
</evidence>
<proteinExistence type="predicted"/>
<reference evidence="1 2" key="1">
    <citation type="journal article" date="2016" name="Nat. Commun.">
        <title>Extremotolerant tardigrade genome and improved radiotolerance of human cultured cells by tardigrade-unique protein.</title>
        <authorList>
            <person name="Hashimoto T."/>
            <person name="Horikawa D.D."/>
            <person name="Saito Y."/>
            <person name="Kuwahara H."/>
            <person name="Kozuka-Hata H."/>
            <person name="Shin-I T."/>
            <person name="Minakuchi Y."/>
            <person name="Ohishi K."/>
            <person name="Motoyama A."/>
            <person name="Aizu T."/>
            <person name="Enomoto A."/>
            <person name="Kondo K."/>
            <person name="Tanaka S."/>
            <person name="Hara Y."/>
            <person name="Koshikawa S."/>
            <person name="Sagara H."/>
            <person name="Miura T."/>
            <person name="Yokobori S."/>
            <person name="Miyagawa K."/>
            <person name="Suzuki Y."/>
            <person name="Kubo T."/>
            <person name="Oyama M."/>
            <person name="Kohara Y."/>
            <person name="Fujiyama A."/>
            <person name="Arakawa K."/>
            <person name="Katayama T."/>
            <person name="Toyoda A."/>
            <person name="Kunieda T."/>
        </authorList>
    </citation>
    <scope>NUCLEOTIDE SEQUENCE [LARGE SCALE GENOMIC DNA]</scope>
    <source>
        <strain evidence="1 2">YOKOZUNA-1</strain>
    </source>
</reference>